<gene>
    <name evidence="1" type="ORF">POCULU_LOCUS3551</name>
</gene>
<keyword evidence="2" id="KW-1185">Reference proteome</keyword>
<organism evidence="1 2">
    <name type="scientific">Paraglomus occultum</name>
    <dbReference type="NCBI Taxonomy" id="144539"/>
    <lineage>
        <taxon>Eukaryota</taxon>
        <taxon>Fungi</taxon>
        <taxon>Fungi incertae sedis</taxon>
        <taxon>Mucoromycota</taxon>
        <taxon>Glomeromycotina</taxon>
        <taxon>Glomeromycetes</taxon>
        <taxon>Paraglomerales</taxon>
        <taxon>Paraglomeraceae</taxon>
        <taxon>Paraglomus</taxon>
    </lineage>
</organism>
<accession>A0A9N9FAZ6</accession>
<evidence type="ECO:0000313" key="1">
    <source>
        <dbReference type="EMBL" id="CAG8520603.1"/>
    </source>
</evidence>
<dbReference type="AlphaFoldDB" id="A0A9N9FAZ6"/>
<sequence>MSKYSVQSTNVIPSAAWPCPLRSAFSFATIPDALEADLQEMDREDANWKKTQTKFKRARAAFDNTIKTIKKAVPSG</sequence>
<dbReference type="EMBL" id="CAJVPJ010000398">
    <property type="protein sequence ID" value="CAG8520603.1"/>
    <property type="molecule type" value="Genomic_DNA"/>
</dbReference>
<protein>
    <submittedName>
        <fullName evidence="1">11105_t:CDS:1</fullName>
    </submittedName>
</protein>
<comment type="caution">
    <text evidence="1">The sequence shown here is derived from an EMBL/GenBank/DDBJ whole genome shotgun (WGS) entry which is preliminary data.</text>
</comment>
<reference evidence="1" key="1">
    <citation type="submission" date="2021-06" db="EMBL/GenBank/DDBJ databases">
        <authorList>
            <person name="Kallberg Y."/>
            <person name="Tangrot J."/>
            <person name="Rosling A."/>
        </authorList>
    </citation>
    <scope>NUCLEOTIDE SEQUENCE</scope>
    <source>
        <strain evidence="1">IA702</strain>
    </source>
</reference>
<proteinExistence type="predicted"/>
<dbReference type="Proteomes" id="UP000789572">
    <property type="component" value="Unassembled WGS sequence"/>
</dbReference>
<evidence type="ECO:0000313" key="2">
    <source>
        <dbReference type="Proteomes" id="UP000789572"/>
    </source>
</evidence>
<name>A0A9N9FAZ6_9GLOM</name>